<dbReference type="InterPro" id="IPR011147">
    <property type="entry name" value="Bifunc_Aspkin/hSer_DH"/>
</dbReference>
<dbReference type="Gene3D" id="3.40.50.720">
    <property type="entry name" value="NAD(P)-binding Rossmann-like Domain"/>
    <property type="match status" value="1"/>
</dbReference>
<feature type="binding site" evidence="14">
    <location>
        <position position="224"/>
    </location>
    <ligand>
        <name>L-homoserine</name>
        <dbReference type="ChEBI" id="CHEBI:57476"/>
    </ligand>
</feature>
<evidence type="ECO:0000256" key="2">
    <source>
        <dbReference type="ARBA" id="ARBA00005056"/>
    </source>
</evidence>
<evidence type="ECO:0000256" key="5">
    <source>
        <dbReference type="ARBA" id="ARBA00013213"/>
    </source>
</evidence>
<proteinExistence type="inferred from homology"/>
<dbReference type="Pfam" id="PF03447">
    <property type="entry name" value="NAD_binding_3"/>
    <property type="match status" value="1"/>
</dbReference>
<keyword evidence="6 12" id="KW-0028">Amino-acid biosynthesis</keyword>
<evidence type="ECO:0000256" key="14">
    <source>
        <dbReference type="PIRSR" id="PIRSR036497-2"/>
    </source>
</evidence>
<dbReference type="SUPFAM" id="SSF55347">
    <property type="entry name" value="Glyceraldehyde-3-phosphate dehydrogenase-like, C-terminal domain"/>
    <property type="match status" value="1"/>
</dbReference>
<dbReference type="EC" id="1.1.1.3" evidence="5 12"/>
<dbReference type="UniPathway" id="UPA00050">
    <property type="reaction ID" value="UER00063"/>
</dbReference>
<evidence type="ECO:0000256" key="10">
    <source>
        <dbReference type="ARBA" id="ARBA00023167"/>
    </source>
</evidence>
<dbReference type="GO" id="GO:0004412">
    <property type="term" value="F:homoserine dehydrogenase activity"/>
    <property type="evidence" value="ECO:0007669"/>
    <property type="project" value="UniProtKB-EC"/>
</dbReference>
<evidence type="ECO:0000256" key="15">
    <source>
        <dbReference type="RuleBase" id="RU000579"/>
    </source>
</evidence>
<evidence type="ECO:0000259" key="17">
    <source>
        <dbReference type="Pfam" id="PF00742"/>
    </source>
</evidence>
<dbReference type="InterPro" id="IPR005106">
    <property type="entry name" value="Asp/hSer_DH_NAD-bd"/>
</dbReference>
<evidence type="ECO:0000313" key="20">
    <source>
        <dbReference type="Proteomes" id="UP000663760"/>
    </source>
</evidence>
<dbReference type="PIRSF" id="PIRSF036497">
    <property type="entry name" value="HDH_short"/>
    <property type="match status" value="1"/>
</dbReference>
<dbReference type="GO" id="GO:0009088">
    <property type="term" value="P:threonine biosynthetic process"/>
    <property type="evidence" value="ECO:0007669"/>
    <property type="project" value="UniProtKB-UniPathway"/>
</dbReference>
<dbReference type="GO" id="GO:0050661">
    <property type="term" value="F:NADP binding"/>
    <property type="evidence" value="ECO:0007669"/>
    <property type="project" value="InterPro"/>
</dbReference>
<dbReference type="InterPro" id="IPR019811">
    <property type="entry name" value="HDH_CS"/>
</dbReference>
<dbReference type="PROSITE" id="PS01042">
    <property type="entry name" value="HOMOSER_DHGENASE"/>
    <property type="match status" value="1"/>
</dbReference>
<evidence type="ECO:0000259" key="18">
    <source>
        <dbReference type="Pfam" id="PF03447"/>
    </source>
</evidence>
<dbReference type="PANTHER" id="PTHR43070:SF3">
    <property type="entry name" value="HOMOSERINE DEHYDROGENASE"/>
    <property type="match status" value="1"/>
</dbReference>
<gene>
    <name evidence="19" type="ORF">SI8410_01001197</name>
</gene>
<comment type="pathway">
    <text evidence="3 15">Amino-acid biosynthesis; L-methionine biosynthesis via de novo pathway; L-homoserine from L-aspartate: step 3/3.</text>
</comment>
<keyword evidence="7 12" id="KW-0791">Threonine biosynthesis</keyword>
<dbReference type="FunFam" id="3.30.360.10:FF:000006">
    <property type="entry name" value="Bifunctional aspartokinase/homoserine dehydrogenase"/>
    <property type="match status" value="1"/>
</dbReference>
<evidence type="ECO:0000256" key="12">
    <source>
        <dbReference type="PIRNR" id="PIRNR036497"/>
    </source>
</evidence>
<dbReference type="GO" id="GO:0009086">
    <property type="term" value="P:methionine biosynthetic process"/>
    <property type="evidence" value="ECO:0007669"/>
    <property type="project" value="UniProtKB-KW"/>
</dbReference>
<evidence type="ECO:0000256" key="1">
    <source>
        <dbReference type="ARBA" id="ARBA00001920"/>
    </source>
</evidence>
<evidence type="ECO:0000256" key="8">
    <source>
        <dbReference type="ARBA" id="ARBA00022857"/>
    </source>
</evidence>
<feature type="binding site" evidence="14">
    <location>
        <position position="116"/>
    </location>
    <ligand>
        <name>NADPH</name>
        <dbReference type="ChEBI" id="CHEBI:57783"/>
    </ligand>
</feature>
<evidence type="ECO:0000313" key="19">
    <source>
        <dbReference type="EMBL" id="CAA7389090.1"/>
    </source>
</evidence>
<dbReference type="Proteomes" id="UP000663760">
    <property type="component" value="Chromosome 1"/>
</dbReference>
<feature type="binding site" evidence="14">
    <location>
        <begin position="10"/>
        <end position="15"/>
    </location>
    <ligand>
        <name>NADP(+)</name>
        <dbReference type="ChEBI" id="CHEBI:58349"/>
    </ligand>
</feature>
<evidence type="ECO:0000256" key="4">
    <source>
        <dbReference type="ARBA" id="ARBA00006753"/>
    </source>
</evidence>
<sequence>MKRIPVVIAGCGGVGRQLLEHIVNCRALHSKQGLVLRVVGVCDSQSMLVANDIFTEELNDDVLARICLEKSRGTSLSELNDIGDCQVFDYKEATMQVIDIAGLLGRSTGLAVVDCTASSETLEVLKQVIDSGCCVVLANKKPLTSSMEDYQKLTSHIRRIRYESTVGAGLPIIASVTRVVASGDSVFRIVGSLSGTLGYVMSEVETGKPFSEVVQAAKRLGYTEPDPRDDLSGMDVARKALILARLIGWQINLDDITVESLYPEEMGPNSMSTEDFLGGGLSLVDKDIAERVRVASLKGNVLRYVCLIEDSRVQVGSQEISKASSIGRLRGSDNVVEIYSRCYKEYPLVIQGAGAGNDTTAAGVLADLIDLQDLFK</sequence>
<comment type="cofactor">
    <cofactor evidence="1">
        <name>a metal cation</name>
        <dbReference type="ChEBI" id="CHEBI:25213"/>
    </cofactor>
</comment>
<evidence type="ECO:0000256" key="13">
    <source>
        <dbReference type="PIRSR" id="PIRSR036497-1"/>
    </source>
</evidence>
<evidence type="ECO:0000256" key="6">
    <source>
        <dbReference type="ARBA" id="ARBA00022605"/>
    </source>
</evidence>
<dbReference type="AlphaFoldDB" id="A0A7I8JYK7"/>
<comment type="catalytic activity">
    <reaction evidence="11">
        <text>L-homoserine + NADP(+) = L-aspartate 4-semialdehyde + NADPH + H(+)</text>
        <dbReference type="Rhea" id="RHEA:15761"/>
        <dbReference type="ChEBI" id="CHEBI:15378"/>
        <dbReference type="ChEBI" id="CHEBI:57476"/>
        <dbReference type="ChEBI" id="CHEBI:57783"/>
        <dbReference type="ChEBI" id="CHEBI:58349"/>
        <dbReference type="ChEBI" id="CHEBI:537519"/>
        <dbReference type="EC" id="1.1.1.3"/>
    </reaction>
    <physiologicalReaction direction="right-to-left" evidence="11">
        <dbReference type="Rhea" id="RHEA:15763"/>
    </physiologicalReaction>
</comment>
<keyword evidence="8 12" id="KW-0521">NADP</keyword>
<dbReference type="FunFam" id="3.40.50.720:FF:000393">
    <property type="entry name" value="Homoserine dehydrogenase"/>
    <property type="match status" value="1"/>
</dbReference>
<dbReference type="EMBL" id="LR746264">
    <property type="protein sequence ID" value="CAA7389090.1"/>
    <property type="molecule type" value="Genomic_DNA"/>
</dbReference>
<feature type="binding site" evidence="14">
    <location>
        <position position="140"/>
    </location>
    <ligand>
        <name>NADPH</name>
        <dbReference type="ChEBI" id="CHEBI:57783"/>
    </ligand>
</feature>
<feature type="domain" description="Aspartate/homoserine dehydrogenase NAD-binding" evidence="18">
    <location>
        <begin position="10"/>
        <end position="155"/>
    </location>
</feature>
<dbReference type="OrthoDB" id="67851at2759"/>
<feature type="domain" description="Homoserine dehydrogenase catalytic" evidence="17">
    <location>
        <begin position="171"/>
        <end position="369"/>
    </location>
</feature>
<evidence type="ECO:0000256" key="9">
    <source>
        <dbReference type="ARBA" id="ARBA00023002"/>
    </source>
</evidence>
<feature type="active site" description="Proton donor" evidence="13">
    <location>
        <position position="239"/>
    </location>
</feature>
<keyword evidence="9 12" id="KW-0560">Oxidoreductase</keyword>
<evidence type="ECO:0000256" key="3">
    <source>
        <dbReference type="ARBA" id="ARBA00005062"/>
    </source>
</evidence>
<dbReference type="InterPro" id="IPR022697">
    <property type="entry name" value="HDH_short"/>
</dbReference>
<organism evidence="19 20">
    <name type="scientific">Spirodela intermedia</name>
    <name type="common">Intermediate duckweed</name>
    <dbReference type="NCBI Taxonomy" id="51605"/>
    <lineage>
        <taxon>Eukaryota</taxon>
        <taxon>Viridiplantae</taxon>
        <taxon>Streptophyta</taxon>
        <taxon>Embryophyta</taxon>
        <taxon>Tracheophyta</taxon>
        <taxon>Spermatophyta</taxon>
        <taxon>Magnoliopsida</taxon>
        <taxon>Liliopsida</taxon>
        <taxon>Araceae</taxon>
        <taxon>Lemnoideae</taxon>
        <taxon>Spirodela</taxon>
    </lineage>
</organism>
<dbReference type="InterPro" id="IPR036291">
    <property type="entry name" value="NAD(P)-bd_dom_sf"/>
</dbReference>
<protein>
    <recommendedName>
        <fullName evidence="5 12">Homoserine dehydrogenase</fullName>
        <shortName evidence="12">HDH</shortName>
        <ecNumber evidence="5 12">1.1.1.3</ecNumber>
    </recommendedName>
</protein>
<accession>A0A7I8JYK7</accession>
<dbReference type="Pfam" id="PF00742">
    <property type="entry name" value="Homoserine_dh"/>
    <property type="match status" value="1"/>
</dbReference>
<dbReference type="UniPathway" id="UPA00051">
    <property type="reaction ID" value="UER00465"/>
</dbReference>
<evidence type="ECO:0000256" key="11">
    <source>
        <dbReference type="ARBA" id="ARBA00048841"/>
    </source>
</evidence>
<name>A0A7I8JYK7_SPIIN</name>
<comment type="pathway">
    <text evidence="2 15">Amino-acid biosynthesis; L-threonine biosynthesis; L-threonine from L-aspartate: step 3/5.</text>
</comment>
<dbReference type="PANTHER" id="PTHR43070">
    <property type="match status" value="1"/>
</dbReference>
<evidence type="ECO:0000256" key="7">
    <source>
        <dbReference type="ARBA" id="ARBA00022697"/>
    </source>
</evidence>
<dbReference type="InterPro" id="IPR001342">
    <property type="entry name" value="HDH_cat"/>
</dbReference>
<evidence type="ECO:0000256" key="16">
    <source>
        <dbReference type="RuleBase" id="RU004171"/>
    </source>
</evidence>
<reference evidence="19" key="1">
    <citation type="submission" date="2020-02" db="EMBL/GenBank/DDBJ databases">
        <authorList>
            <person name="Scholz U."/>
            <person name="Mascher M."/>
            <person name="Fiebig A."/>
        </authorList>
    </citation>
    <scope>NUCLEOTIDE SEQUENCE</scope>
</reference>
<comment type="similarity">
    <text evidence="4 12 16">Belongs to the homoserine dehydrogenase family.</text>
</comment>
<keyword evidence="20" id="KW-1185">Reference proteome</keyword>
<dbReference type="SUPFAM" id="SSF51735">
    <property type="entry name" value="NAD(P)-binding Rossmann-fold domains"/>
    <property type="match status" value="1"/>
</dbReference>
<dbReference type="Gene3D" id="3.30.360.10">
    <property type="entry name" value="Dihydrodipicolinate Reductase, domain 2"/>
    <property type="match status" value="1"/>
</dbReference>
<keyword evidence="10 12" id="KW-0486">Methionine biosynthesis</keyword>